<keyword evidence="2" id="KW-1185">Reference proteome</keyword>
<name>A0A392UZ80_9FABA</name>
<dbReference type="EMBL" id="LXQA010995900">
    <property type="protein sequence ID" value="MCI80452.1"/>
    <property type="molecule type" value="Genomic_DNA"/>
</dbReference>
<evidence type="ECO:0000313" key="2">
    <source>
        <dbReference type="Proteomes" id="UP000265520"/>
    </source>
</evidence>
<reference evidence="1 2" key="1">
    <citation type="journal article" date="2018" name="Front. Plant Sci.">
        <title>Red Clover (Trifolium pratense) and Zigzag Clover (T. medium) - A Picture of Genomic Similarities and Differences.</title>
        <authorList>
            <person name="Dluhosova J."/>
            <person name="Istvanek J."/>
            <person name="Nedelnik J."/>
            <person name="Repkova J."/>
        </authorList>
    </citation>
    <scope>NUCLEOTIDE SEQUENCE [LARGE SCALE GENOMIC DNA]</scope>
    <source>
        <strain evidence="2">cv. 10/8</strain>
        <tissue evidence="1">Leaf</tissue>
    </source>
</reference>
<evidence type="ECO:0000313" key="1">
    <source>
        <dbReference type="EMBL" id="MCI80452.1"/>
    </source>
</evidence>
<feature type="non-terminal residue" evidence="1">
    <location>
        <position position="65"/>
    </location>
</feature>
<sequence length="65" mass="7119">MSLPECSVEQLTQFIGPNATNAEAAAKFICNQFSAVGNKFVDTQYAVDNTYLLFSAYLVFSMQLG</sequence>
<accession>A0A392UZ80</accession>
<organism evidence="1 2">
    <name type="scientific">Trifolium medium</name>
    <dbReference type="NCBI Taxonomy" id="97028"/>
    <lineage>
        <taxon>Eukaryota</taxon>
        <taxon>Viridiplantae</taxon>
        <taxon>Streptophyta</taxon>
        <taxon>Embryophyta</taxon>
        <taxon>Tracheophyta</taxon>
        <taxon>Spermatophyta</taxon>
        <taxon>Magnoliopsida</taxon>
        <taxon>eudicotyledons</taxon>
        <taxon>Gunneridae</taxon>
        <taxon>Pentapetalae</taxon>
        <taxon>rosids</taxon>
        <taxon>fabids</taxon>
        <taxon>Fabales</taxon>
        <taxon>Fabaceae</taxon>
        <taxon>Papilionoideae</taxon>
        <taxon>50 kb inversion clade</taxon>
        <taxon>NPAAA clade</taxon>
        <taxon>Hologalegina</taxon>
        <taxon>IRL clade</taxon>
        <taxon>Trifolieae</taxon>
        <taxon>Trifolium</taxon>
    </lineage>
</organism>
<dbReference type="AlphaFoldDB" id="A0A392UZ80"/>
<comment type="caution">
    <text evidence="1">The sequence shown here is derived from an EMBL/GenBank/DDBJ whole genome shotgun (WGS) entry which is preliminary data.</text>
</comment>
<protein>
    <submittedName>
        <fullName evidence="1">Ammonium transporter 1 member 1-like</fullName>
    </submittedName>
</protein>
<proteinExistence type="predicted"/>
<dbReference type="Proteomes" id="UP000265520">
    <property type="component" value="Unassembled WGS sequence"/>
</dbReference>